<feature type="repeat" description="WD" evidence="8">
    <location>
        <begin position="577"/>
        <end position="618"/>
    </location>
</feature>
<comment type="caution">
    <text evidence="11">The sequence shown here is derived from an EMBL/GenBank/DDBJ whole genome shotgun (WGS) entry which is preliminary data.</text>
</comment>
<dbReference type="InterPro" id="IPR050630">
    <property type="entry name" value="WD_repeat_EMAP"/>
</dbReference>
<dbReference type="SMART" id="SM00320">
    <property type="entry name" value="WD40"/>
    <property type="match status" value="5"/>
</dbReference>
<evidence type="ECO:0000256" key="3">
    <source>
        <dbReference type="ARBA" id="ARBA00022490"/>
    </source>
</evidence>
<dbReference type="GO" id="GO:0008017">
    <property type="term" value="F:microtubule binding"/>
    <property type="evidence" value="ECO:0007669"/>
    <property type="project" value="TreeGrafter"/>
</dbReference>
<dbReference type="Proteomes" id="UP000438429">
    <property type="component" value="Unassembled WGS sequence"/>
</dbReference>
<dbReference type="SUPFAM" id="SSF50978">
    <property type="entry name" value="WD40 repeat-like"/>
    <property type="match status" value="1"/>
</dbReference>
<dbReference type="InterPro" id="IPR036322">
    <property type="entry name" value="WD40_repeat_dom_sf"/>
</dbReference>
<keyword evidence="5" id="KW-0493">Microtubule</keyword>
<dbReference type="GO" id="GO:0005874">
    <property type="term" value="C:microtubule"/>
    <property type="evidence" value="ECO:0007669"/>
    <property type="project" value="UniProtKB-KW"/>
</dbReference>
<dbReference type="InterPro" id="IPR001680">
    <property type="entry name" value="WD40_rpt"/>
</dbReference>
<feature type="compositionally biased region" description="Polar residues" evidence="9">
    <location>
        <begin position="251"/>
        <end position="265"/>
    </location>
</feature>
<comment type="subcellular location">
    <subcellularLocation>
        <location evidence="1">Cytoplasm</location>
        <location evidence="1">Cytoskeleton</location>
    </subcellularLocation>
</comment>
<feature type="compositionally biased region" description="Acidic residues" evidence="9">
    <location>
        <begin position="229"/>
        <end position="243"/>
    </location>
</feature>
<organism evidence="11 12">
    <name type="scientific">Scophthalmus maximus</name>
    <name type="common">Turbot</name>
    <name type="synonym">Psetta maxima</name>
    <dbReference type="NCBI Taxonomy" id="52904"/>
    <lineage>
        <taxon>Eukaryota</taxon>
        <taxon>Metazoa</taxon>
        <taxon>Chordata</taxon>
        <taxon>Craniata</taxon>
        <taxon>Vertebrata</taxon>
        <taxon>Euteleostomi</taxon>
        <taxon>Actinopterygii</taxon>
        <taxon>Neopterygii</taxon>
        <taxon>Teleostei</taxon>
        <taxon>Neoteleostei</taxon>
        <taxon>Acanthomorphata</taxon>
        <taxon>Carangaria</taxon>
        <taxon>Pleuronectiformes</taxon>
        <taxon>Pleuronectoidei</taxon>
        <taxon>Scophthalmidae</taxon>
        <taxon>Scophthalmus</taxon>
    </lineage>
</organism>
<dbReference type="AlphaFoldDB" id="A0A6A4TUG6"/>
<dbReference type="PROSITE" id="PS50082">
    <property type="entry name" value="WD_REPEATS_2"/>
    <property type="match status" value="1"/>
</dbReference>
<keyword evidence="7" id="KW-0206">Cytoskeleton</keyword>
<evidence type="ECO:0000256" key="5">
    <source>
        <dbReference type="ARBA" id="ARBA00022701"/>
    </source>
</evidence>
<evidence type="ECO:0000259" key="10">
    <source>
        <dbReference type="Pfam" id="PF23414"/>
    </source>
</evidence>
<accession>A0A6A4TUG6</accession>
<dbReference type="InterPro" id="IPR055442">
    <property type="entry name" value="Beta-prop_EML-like_2nd"/>
</dbReference>
<dbReference type="PANTHER" id="PTHR13720">
    <property type="entry name" value="WD-40 REPEAT PROTEIN"/>
    <property type="match status" value="1"/>
</dbReference>
<dbReference type="GO" id="GO:0072686">
    <property type="term" value="C:mitotic spindle"/>
    <property type="evidence" value="ECO:0007669"/>
    <property type="project" value="TreeGrafter"/>
</dbReference>
<evidence type="ECO:0000256" key="6">
    <source>
        <dbReference type="ARBA" id="ARBA00022737"/>
    </source>
</evidence>
<feature type="compositionally biased region" description="Polar residues" evidence="9">
    <location>
        <begin position="155"/>
        <end position="168"/>
    </location>
</feature>
<evidence type="ECO:0000313" key="11">
    <source>
        <dbReference type="EMBL" id="KAF0045642.1"/>
    </source>
</evidence>
<dbReference type="GO" id="GO:0000226">
    <property type="term" value="P:microtubule cytoskeleton organization"/>
    <property type="evidence" value="ECO:0007669"/>
    <property type="project" value="TreeGrafter"/>
</dbReference>
<dbReference type="PROSITE" id="PS50294">
    <property type="entry name" value="WD_REPEATS_REGION"/>
    <property type="match status" value="1"/>
</dbReference>
<feature type="domain" description="EML-like second beta-propeller" evidence="10">
    <location>
        <begin position="494"/>
        <end position="724"/>
    </location>
</feature>
<dbReference type="Gene3D" id="2.130.10.10">
    <property type="entry name" value="YVTN repeat-like/Quinoprotein amine dehydrogenase"/>
    <property type="match status" value="2"/>
</dbReference>
<dbReference type="FunFam" id="2.130.10.10:FF:000005">
    <property type="entry name" value="Putative echinoderm microtubule-associated protein-like 1"/>
    <property type="match status" value="1"/>
</dbReference>
<keyword evidence="4 8" id="KW-0853">WD repeat</keyword>
<comment type="similarity">
    <text evidence="2">Belongs to the WD repeat EMAP family.</text>
</comment>
<evidence type="ECO:0000256" key="1">
    <source>
        <dbReference type="ARBA" id="ARBA00004245"/>
    </source>
</evidence>
<dbReference type="PANTHER" id="PTHR13720:SF15">
    <property type="entry name" value="ECHINODERM MICROTUBULE-ASSOCIATED PROTEIN-LIKE 3"/>
    <property type="match status" value="1"/>
</dbReference>
<keyword evidence="6" id="KW-0677">Repeat</keyword>
<keyword evidence="3" id="KW-0963">Cytoplasm</keyword>
<evidence type="ECO:0000313" key="12">
    <source>
        <dbReference type="Proteomes" id="UP000438429"/>
    </source>
</evidence>
<evidence type="ECO:0000256" key="8">
    <source>
        <dbReference type="PROSITE-ProRule" id="PRU00221"/>
    </source>
</evidence>
<evidence type="ECO:0000256" key="9">
    <source>
        <dbReference type="SAM" id="MobiDB-lite"/>
    </source>
</evidence>
<feature type="region of interest" description="Disordered" evidence="9">
    <location>
        <begin position="155"/>
        <end position="193"/>
    </location>
</feature>
<evidence type="ECO:0000256" key="4">
    <source>
        <dbReference type="ARBA" id="ARBA00022574"/>
    </source>
</evidence>
<gene>
    <name evidence="11" type="ORF">F2P81_002171</name>
</gene>
<reference evidence="11 12" key="1">
    <citation type="submission" date="2019-06" db="EMBL/GenBank/DDBJ databases">
        <title>Draft genomes of female and male turbot (Scophthalmus maximus).</title>
        <authorList>
            <person name="Xu H."/>
            <person name="Xu X.-W."/>
            <person name="Shao C."/>
            <person name="Chen S."/>
        </authorList>
    </citation>
    <scope>NUCLEOTIDE SEQUENCE [LARGE SCALE GENOMIC DNA]</scope>
    <source>
        <strain evidence="11">Ysfricsl-2016a</strain>
        <tissue evidence="11">Blood</tissue>
    </source>
</reference>
<sequence>MDIKPEYLFFTDLNLSLAQSIRNRKAGIERLGLKKPIVCINKMIVLLIKINDVSADSSAEFPDRASMMEVRLQAQEDEITLLKASLADALRRIRLHDQLLPLLKQQLIAVNPGAARVLNQVFCSDGCTSSRKLSSSSAVDGIRHAATSQLSDSIVSNANGHIGSSVSTEPRPVTLDRSTQTDPVHRGQEAGQDMVPLARCVQSLNLEDALPPGQHVAGTRAKLHRTPGMEEEDEEQEEDEEGGEQEKELSRTSSLEEPIQPTTIRGIQREDYQDGSCSPEECAEAETSSIFLVIGSNIVIIYGYRGRDCRANLYFLPTGEAVYFIACVIVLYHINNRTQRHYRKHTDCVRCLTLHPDKVRVASGQTAGVDKDGKDSGAFLCVIDDSNEHMLSVWDCNKCIKYAEVKSTNEAVFAVEFNPSDSTNIITCGKSHVYFWTLNAGQFTKKQGIFGIPEKFGAVRTIADVDGEELLVGTTRNAILRGTFSDGFVAIVQEYGLCADFCPNGSVVSVGLSTGRWMVLDLLTMEVVSESIDGNEQLSVMRYSPDGSFLAVGSHDNFIYIYNVTESGRRYSRFGKCNGHSSFITHLDWSKDGKYIMSNSGDYEILYWDIAAGCKLLRNRFESKDREWASYTCVLGFHVMGVWLEGSDGTDINALCRSHSERMVAVADDFCKVHLFQYPCPKPKAPSHKYEGHGSHVTNVCFTHSDSHLLSMGGKDTCILQWKVVGGGAVDSRERLASTSSASTSSPEPAAS</sequence>
<feature type="region of interest" description="Disordered" evidence="9">
    <location>
        <begin position="209"/>
        <end position="279"/>
    </location>
</feature>
<dbReference type="Pfam" id="PF23414">
    <property type="entry name" value="Beta-prop_EML_2"/>
    <property type="match status" value="1"/>
</dbReference>
<dbReference type="CDD" id="cd21949">
    <property type="entry name" value="TD_EMAP3"/>
    <property type="match status" value="1"/>
</dbReference>
<evidence type="ECO:0000256" key="7">
    <source>
        <dbReference type="ARBA" id="ARBA00023212"/>
    </source>
</evidence>
<dbReference type="EMBL" id="VEVO01000002">
    <property type="protein sequence ID" value="KAF0045642.1"/>
    <property type="molecule type" value="Genomic_DNA"/>
</dbReference>
<dbReference type="Pfam" id="PF03451">
    <property type="entry name" value="HELP"/>
    <property type="match status" value="1"/>
</dbReference>
<proteinExistence type="inferred from homology"/>
<protein>
    <recommendedName>
        <fullName evidence="10">EML-like second beta-propeller domain-containing protein</fullName>
    </recommendedName>
</protein>
<name>A0A6A4TUG6_SCOMX</name>
<evidence type="ECO:0000256" key="2">
    <source>
        <dbReference type="ARBA" id="ARBA00006489"/>
    </source>
</evidence>
<dbReference type="InterPro" id="IPR015943">
    <property type="entry name" value="WD40/YVTN_repeat-like_dom_sf"/>
</dbReference>
<dbReference type="InterPro" id="IPR005108">
    <property type="entry name" value="HELP"/>
</dbReference>